<keyword evidence="6" id="KW-1133">Transmembrane helix</keyword>
<name>A0A437SYH9_9LACO</name>
<feature type="region of interest" description="Disordered" evidence="5">
    <location>
        <begin position="583"/>
        <end position="696"/>
    </location>
</feature>
<dbReference type="Pfam" id="PF17965">
    <property type="entry name" value="MucBP_2"/>
    <property type="match status" value="1"/>
</dbReference>
<evidence type="ECO:0000313" key="8">
    <source>
        <dbReference type="EMBL" id="RVU71857.1"/>
    </source>
</evidence>
<feature type="compositionally biased region" description="Basic and acidic residues" evidence="5">
    <location>
        <begin position="60"/>
        <end position="108"/>
    </location>
</feature>
<dbReference type="InterPro" id="IPR041558">
    <property type="entry name" value="MucBP_2"/>
</dbReference>
<feature type="compositionally biased region" description="Low complexity" evidence="5">
    <location>
        <begin position="465"/>
        <end position="477"/>
    </location>
</feature>
<evidence type="ECO:0000256" key="2">
    <source>
        <dbReference type="ARBA" id="ARBA00022525"/>
    </source>
</evidence>
<dbReference type="AlphaFoldDB" id="A0A437SYH9"/>
<dbReference type="PROSITE" id="PS50847">
    <property type="entry name" value="GRAM_POS_ANCHORING"/>
    <property type="match status" value="1"/>
</dbReference>
<evidence type="ECO:0000256" key="5">
    <source>
        <dbReference type="SAM" id="MobiDB-lite"/>
    </source>
</evidence>
<feature type="domain" description="Gram-positive cocci surface proteins LPxTG" evidence="7">
    <location>
        <begin position="738"/>
        <end position="773"/>
    </location>
</feature>
<dbReference type="EMBL" id="RXIA01000001">
    <property type="protein sequence ID" value="RVU71857.1"/>
    <property type="molecule type" value="Genomic_DNA"/>
</dbReference>
<sequence>MVSKNNIKLKNEKAAERGEQHFGFRKLTTGAIASVLLGTALYMGTTVSNAKAATTDSDDGNGKTEVIEHEQPNVVSESKKTNELVLKKADSAAKEDAQSSLADNKDSVAKTATADSDGSNSKTESIDSKQPNVASDAKTKDELVLKKVDSKEADQTKASLSDSKLAVANDATTNSGSSDTSAADSANPFPPDNTQSSTFHGEHNEATGETTWNENSHTFNKVKTPVVPGYFANKEWAGGLTATPDHPQVQETVYFNPLGYIVPVDENGKQIDADGTKNVTLGKYGENGTWIHGQGYDTVTVPKDSVQYKNDPDNATKAAATNVPILAGWTVATTGQAAGVNVDPSDPNKSTVTPVNPGENTLVKYVRDKASAQVNFIDDTDPSNKLPSVALNGKVGEDINFAPAKAALTNYENNGYELVSDGIPTTATPFDDVKDEAGHISQVFDVHLKHGTTTVDGNDPKHPTDGTPINPNGNPNGPKYTGDETNVEADHTFTVNYTGSDNNPKDNVEKTHWTRSVTVDKVTGKELSSTPWVTKDSYTPVNTPVVTGYVADKKQATIEQAAGYNGKVEPKDYTETVTYSKVGNFVPVDPSGKTIPGTTPQPYKNDPDDPTKVTPNEDTPVVPGYHTDTPKLTPKDPTKDTPVVYSHDTPGRPSPNNPSTSVPTTPAEQTPVPGSEPTPAPEETPNKPETKNPGVHKVTRTKHGYVTKYRTVLDTKDIYGTRAKELPSRVDKASEHELPQTGENDTNAASLLGLAAVSMAGLFGIGLRKKRKE</sequence>
<accession>A0A437SYH9</accession>
<keyword evidence="9" id="KW-1185">Reference proteome</keyword>
<evidence type="ECO:0000313" key="9">
    <source>
        <dbReference type="Proteomes" id="UP000288291"/>
    </source>
</evidence>
<dbReference type="NCBIfam" id="TIGR01167">
    <property type="entry name" value="LPXTG_anchor"/>
    <property type="match status" value="1"/>
</dbReference>
<keyword evidence="3" id="KW-0732">Signal</keyword>
<dbReference type="Gene3D" id="2.60.40.4300">
    <property type="match status" value="2"/>
</dbReference>
<keyword evidence="6" id="KW-0472">Membrane</keyword>
<feature type="region of interest" description="Disordered" evidence="5">
    <location>
        <begin position="451"/>
        <end position="477"/>
    </location>
</feature>
<feature type="region of interest" description="Disordered" evidence="5">
    <location>
        <begin position="52"/>
        <end position="219"/>
    </location>
</feature>
<feature type="compositionally biased region" description="Low complexity" evidence="5">
    <location>
        <begin position="657"/>
        <end position="666"/>
    </location>
</feature>
<gene>
    <name evidence="8" type="ORF">EJK17_00850</name>
</gene>
<keyword evidence="6" id="KW-0812">Transmembrane</keyword>
<dbReference type="Proteomes" id="UP000288291">
    <property type="component" value="Unassembled WGS sequence"/>
</dbReference>
<feature type="compositionally biased region" description="Polar residues" evidence="5">
    <location>
        <begin position="207"/>
        <end position="219"/>
    </location>
</feature>
<feature type="compositionally biased region" description="Basic and acidic residues" evidence="5">
    <location>
        <begin position="137"/>
        <end position="155"/>
    </location>
</feature>
<reference evidence="8 9" key="1">
    <citation type="submission" date="2018-12" db="EMBL/GenBank/DDBJ databases">
        <authorList>
            <person name="Meng J."/>
        </authorList>
    </citation>
    <scope>NUCLEOTIDE SEQUENCE [LARGE SCALE GENOMIC DNA]</scope>
    <source>
        <strain evidence="8 9">HT111-2</strain>
    </source>
</reference>
<dbReference type="InterPro" id="IPR041495">
    <property type="entry name" value="Mub_B2"/>
</dbReference>
<feature type="transmembrane region" description="Helical" evidence="6">
    <location>
        <begin position="748"/>
        <end position="767"/>
    </location>
</feature>
<dbReference type="Pfam" id="PF00746">
    <property type="entry name" value="Gram_pos_anchor"/>
    <property type="match status" value="1"/>
</dbReference>
<dbReference type="Gene3D" id="3.10.20.470">
    <property type="match status" value="1"/>
</dbReference>
<comment type="caution">
    <text evidence="8">The sequence shown here is derived from an EMBL/GenBank/DDBJ whole genome shotgun (WGS) entry which is preliminary data.</text>
</comment>
<dbReference type="RefSeq" id="WP_103660716.1">
    <property type="nucleotide sequence ID" value="NZ_ML136871.1"/>
</dbReference>
<keyword evidence="1" id="KW-0134">Cell wall</keyword>
<evidence type="ECO:0000256" key="6">
    <source>
        <dbReference type="SAM" id="Phobius"/>
    </source>
</evidence>
<evidence type="ECO:0000256" key="1">
    <source>
        <dbReference type="ARBA" id="ARBA00022512"/>
    </source>
</evidence>
<dbReference type="Pfam" id="PF17966">
    <property type="entry name" value="Muc_B2"/>
    <property type="match status" value="2"/>
</dbReference>
<keyword evidence="2" id="KW-0964">Secreted</keyword>
<feature type="compositionally biased region" description="Basic and acidic residues" evidence="5">
    <location>
        <begin position="726"/>
        <end position="738"/>
    </location>
</feature>
<feature type="compositionally biased region" description="Polar residues" evidence="5">
    <location>
        <begin position="113"/>
        <end position="133"/>
    </location>
</feature>
<dbReference type="InterPro" id="IPR019931">
    <property type="entry name" value="LPXTG_anchor"/>
</dbReference>
<protein>
    <submittedName>
        <fullName evidence="8">LPXTG cell wall anchor domain-containing protein</fullName>
    </submittedName>
</protein>
<feature type="region of interest" description="Disordered" evidence="5">
    <location>
        <begin position="726"/>
        <end position="745"/>
    </location>
</feature>
<evidence type="ECO:0000256" key="4">
    <source>
        <dbReference type="ARBA" id="ARBA00023088"/>
    </source>
</evidence>
<feature type="compositionally biased region" description="Low complexity" evidence="5">
    <location>
        <begin position="169"/>
        <end position="187"/>
    </location>
</feature>
<organism evidence="8 9">
    <name type="scientific">Lactobacillus xujianguonis</name>
    <dbReference type="NCBI Taxonomy" id="2495899"/>
    <lineage>
        <taxon>Bacteria</taxon>
        <taxon>Bacillati</taxon>
        <taxon>Bacillota</taxon>
        <taxon>Bacilli</taxon>
        <taxon>Lactobacillales</taxon>
        <taxon>Lactobacillaceae</taxon>
        <taxon>Lactobacillus</taxon>
    </lineage>
</organism>
<evidence type="ECO:0000259" key="7">
    <source>
        <dbReference type="PROSITE" id="PS50847"/>
    </source>
</evidence>
<evidence type="ECO:0000256" key="3">
    <source>
        <dbReference type="ARBA" id="ARBA00022729"/>
    </source>
</evidence>
<proteinExistence type="predicted"/>
<keyword evidence="4" id="KW-0572">Peptidoglycan-anchor</keyword>